<accession>A0A8X8CWM3</accession>
<dbReference type="AlphaFoldDB" id="A0A8X8CWM3"/>
<name>A0A8X8CWM3_POPTO</name>
<keyword evidence="2" id="KW-1185">Reference proteome</keyword>
<dbReference type="Proteomes" id="UP000886885">
    <property type="component" value="Chromosome 6D"/>
</dbReference>
<gene>
    <name evidence="1" type="ORF">POTOM_024837</name>
</gene>
<reference evidence="1" key="1">
    <citation type="journal article" date="2020" name="bioRxiv">
        <title>Hybrid origin of Populus tomentosa Carr. identified through genome sequencing and phylogenomic analysis.</title>
        <authorList>
            <person name="An X."/>
            <person name="Gao K."/>
            <person name="Chen Z."/>
            <person name="Li J."/>
            <person name="Yang X."/>
            <person name="Yang X."/>
            <person name="Zhou J."/>
            <person name="Guo T."/>
            <person name="Zhao T."/>
            <person name="Huang S."/>
            <person name="Miao D."/>
            <person name="Khan W.U."/>
            <person name="Rao P."/>
            <person name="Ye M."/>
            <person name="Lei B."/>
            <person name="Liao W."/>
            <person name="Wang J."/>
            <person name="Ji L."/>
            <person name="Li Y."/>
            <person name="Guo B."/>
            <person name="Mustafa N.S."/>
            <person name="Li S."/>
            <person name="Yun Q."/>
            <person name="Keller S.R."/>
            <person name="Mao J."/>
            <person name="Zhang R."/>
            <person name="Strauss S.H."/>
        </authorList>
    </citation>
    <scope>NUCLEOTIDE SEQUENCE</scope>
    <source>
        <strain evidence="1">GM15</strain>
        <tissue evidence="1">Leaf</tissue>
    </source>
</reference>
<sequence length="240" mass="26686">MFQEELGFHVVVVVSKSGWSWRLGLKFGSSYSAQIHTVVGGGGDAKKGRYVSNASETVELLIHKILEAKKEIYRYAKVENVSELVIDSGSAFAFLSNASETVELLVHKTPEAEEEIYRYTVELLVHKTPEAEEEIYRCAKAGKTVELLVHKISEAEEEIYCHAEAGKVFELATDGGSMNLREFITSEIAVLIARKMRAEQNANHPLARTCKDKHMAMMPSLLSIEAFERTGEELAAYGSI</sequence>
<dbReference type="EMBL" id="JAAWWB010000012">
    <property type="protein sequence ID" value="KAG6769220.1"/>
    <property type="molecule type" value="Genomic_DNA"/>
</dbReference>
<evidence type="ECO:0000313" key="2">
    <source>
        <dbReference type="Proteomes" id="UP000886885"/>
    </source>
</evidence>
<comment type="caution">
    <text evidence="1">The sequence shown here is derived from an EMBL/GenBank/DDBJ whole genome shotgun (WGS) entry which is preliminary data.</text>
</comment>
<protein>
    <submittedName>
        <fullName evidence="1">Uncharacterized protein</fullName>
    </submittedName>
</protein>
<organism evidence="1 2">
    <name type="scientific">Populus tomentosa</name>
    <name type="common">Chinese white poplar</name>
    <dbReference type="NCBI Taxonomy" id="118781"/>
    <lineage>
        <taxon>Eukaryota</taxon>
        <taxon>Viridiplantae</taxon>
        <taxon>Streptophyta</taxon>
        <taxon>Embryophyta</taxon>
        <taxon>Tracheophyta</taxon>
        <taxon>Spermatophyta</taxon>
        <taxon>Magnoliopsida</taxon>
        <taxon>eudicotyledons</taxon>
        <taxon>Gunneridae</taxon>
        <taxon>Pentapetalae</taxon>
        <taxon>rosids</taxon>
        <taxon>fabids</taxon>
        <taxon>Malpighiales</taxon>
        <taxon>Salicaceae</taxon>
        <taxon>Saliceae</taxon>
        <taxon>Populus</taxon>
    </lineage>
</organism>
<evidence type="ECO:0000313" key="1">
    <source>
        <dbReference type="EMBL" id="KAG6769220.1"/>
    </source>
</evidence>
<proteinExistence type="predicted"/>